<dbReference type="Proteomes" id="UP000002728">
    <property type="component" value="Segment"/>
</dbReference>
<dbReference type="Pfam" id="PF12025">
    <property type="entry name" value="Phage_C"/>
    <property type="match status" value="1"/>
</dbReference>
<dbReference type="EMBL" id="GQ149088">
    <property type="protein sequence ID" value="ACS44790.1"/>
    <property type="molecule type" value="Genomic_DNA"/>
</dbReference>
<dbReference type="GeneID" id="8044199"/>
<reference evidence="1 2" key="1">
    <citation type="submission" date="2009-05" db="EMBL/GenBank/DDBJ databases">
        <title>Varying success of optimality in experimental adaptations of bacteriophage lysis time.</title>
        <authorList>
            <person name="Chantranupong L."/>
            <person name="Heineman R.H."/>
        </authorList>
    </citation>
    <scope>NUCLEOTIDE SEQUENCE [LARGE SCALE GENOMIC DNA]</scope>
</reference>
<dbReference type="OrthoDB" id="24187at10239"/>
<dbReference type="GO" id="GO:0019073">
    <property type="term" value="P:viral DNA genome packaging"/>
    <property type="evidence" value="ECO:0007669"/>
    <property type="project" value="InterPro"/>
</dbReference>
<organism evidence="1 2">
    <name type="scientific">Escherichia phage St-1</name>
    <name type="common">Bacteriophage St-1</name>
    <dbReference type="NCBI Taxonomy" id="10845"/>
    <lineage>
        <taxon>Viruses</taxon>
        <taxon>Monodnaviria</taxon>
        <taxon>Sangervirae</taxon>
        <taxon>Phixviricota</taxon>
        <taxon>Malgrandaviricetes</taxon>
        <taxon>Petitvirales</taxon>
        <taxon>Microviridae</taxon>
        <taxon>Bullavirinae</taxon>
        <taxon>Alphatrevirus</taxon>
        <taxon>Alphatrevirus St1</taxon>
    </lineage>
</organism>
<dbReference type="RefSeq" id="YP_002985208.1">
    <property type="nucleotide sequence ID" value="NC_012868.1"/>
</dbReference>
<accession>C6K2G3</accession>
<sequence length="68" mass="8295">MLSSTRYYASYRATLTKQLMFLTKADFTNDDEKWLNAFGNLLRQWFQIEDWKGNHKKLLDDLKKRDYL</sequence>
<gene>
    <name evidence="1" type="primary">C</name>
</gene>
<keyword evidence="2" id="KW-1185">Reference proteome</keyword>
<dbReference type="InterPro" id="IPR016407">
    <property type="entry name" value="C-protein"/>
</dbReference>
<organismHost>
    <name type="scientific">Escherichia coli (strain K12)</name>
    <dbReference type="NCBI Taxonomy" id="83333"/>
</organismHost>
<dbReference type="PIRSF" id="PIRSF004155">
    <property type="entry name" value="Phage_C"/>
    <property type="match status" value="1"/>
</dbReference>
<proteinExistence type="predicted"/>
<dbReference type="KEGG" id="vg:8044199"/>
<name>C6K2G3_BPST1</name>
<protein>
    <submittedName>
        <fullName evidence="1">GpC</fullName>
    </submittedName>
</protein>
<evidence type="ECO:0000313" key="1">
    <source>
        <dbReference type="EMBL" id="ACS44790.1"/>
    </source>
</evidence>
<evidence type="ECO:0000313" key="2">
    <source>
        <dbReference type="Proteomes" id="UP000002728"/>
    </source>
</evidence>